<evidence type="ECO:0000256" key="1">
    <source>
        <dbReference type="SAM" id="SignalP"/>
    </source>
</evidence>
<comment type="caution">
    <text evidence="2">The sequence shown here is derived from an EMBL/GenBank/DDBJ whole genome shotgun (WGS) entry which is preliminary data.</text>
</comment>
<organism evidence="2 3">
    <name type="scientific">Pedobacter kyungheensis</name>
    <dbReference type="NCBI Taxonomy" id="1069985"/>
    <lineage>
        <taxon>Bacteria</taxon>
        <taxon>Pseudomonadati</taxon>
        <taxon>Bacteroidota</taxon>
        <taxon>Sphingobacteriia</taxon>
        <taxon>Sphingobacteriales</taxon>
        <taxon>Sphingobacteriaceae</taxon>
        <taxon>Pedobacter</taxon>
    </lineage>
</organism>
<evidence type="ECO:0000313" key="2">
    <source>
        <dbReference type="EMBL" id="KIA96991.1"/>
    </source>
</evidence>
<proteinExistence type="predicted"/>
<keyword evidence="1" id="KW-0732">Signal</keyword>
<feature type="chain" id="PRO_5005171641" evidence="1">
    <location>
        <begin position="30"/>
        <end position="765"/>
    </location>
</feature>
<sequence length="765" mass="85490">MSLPHCRKLKKPIFLLLASMSLWGSKVYAQTEFSTNYLKIRIDQKGYITSFKNTTKKTSGEFSPADKPSPLLSLYSSSRKKYYLPTKAVYNKGKASLALFYANGSVATVKFEPQKMYFRLSLVSLTNRKEIDDIQWGPYHTTIDNLFGDVIGVARDTSAAVNYAIGALALNDATTGGKSTNIGDCAPFQYMIHSPDKKRFPLPADLKEGQLFAIGGDGKNDVAFYSHPEPYYRILYGNSADIDEKGRVSIVYHASDRRKGKTISFSLIPFLPTNKPNHIEVEPLPDVDYIGSKIALWGSPDSIALMTVIKNIVKAEGLPYPTVNGKWIKDPAAYLNDVATGGGNCDSVIAYTQRLGFKAVQWEHEPMFGIDRGNKGYIDGFSFEKKPLKYTDGNKSHKDFTDISNPLGVWAGFHTITTALRQGTKDVSPIPSKDLAYQVKRILAKAISPADTVIEVTDPTYLEEIASWEGHTEHLNMIKIGNEIIYYQGVSKTAPYRLQHVKRGYWKTIAGNHSQGDTIYKLQVSIGSGYDGIIPNMKLQDSVAMYYADMSKINGIYYHDWDGQEFLFNQGHGYYAVKRFHRQLFDRAAQHKLPDLRIMGATLSEGSWHYQSVWNVGGGTNMYDVKQRKWGSSTSEGKDLRDVAYANYFPATFGMNFQLTPSSKVADYEHIQAISIGAGATYQLHISKTSVEGCPQKDQIFAAIRTWENAKAANAFPNHIKTGLADPSKDWHLEAIDQNHWNLYPMYNGQKGKAIVLSRDVKGGY</sequence>
<feature type="signal peptide" evidence="1">
    <location>
        <begin position="1"/>
        <end position="29"/>
    </location>
</feature>
<dbReference type="OrthoDB" id="2484068at2"/>
<name>A0A0C1DHA5_9SPHI</name>
<protein>
    <submittedName>
        <fullName evidence="2">Uncharacterized protein</fullName>
    </submittedName>
</protein>
<accession>A0A0C1DHA5</accession>
<dbReference type="AlphaFoldDB" id="A0A0C1DHA5"/>
<gene>
    <name evidence="2" type="ORF">OC25_00735</name>
</gene>
<dbReference type="EMBL" id="JSYN01000001">
    <property type="protein sequence ID" value="KIA96991.1"/>
    <property type="molecule type" value="Genomic_DNA"/>
</dbReference>
<reference evidence="2 3" key="1">
    <citation type="submission" date="2014-10" db="EMBL/GenBank/DDBJ databases">
        <title>Pedobacter Kyungheensis.</title>
        <authorList>
            <person name="Anderson B.M."/>
            <person name="Newman J.D."/>
        </authorList>
    </citation>
    <scope>NUCLEOTIDE SEQUENCE [LARGE SCALE GENOMIC DNA]</scope>
    <source>
        <strain evidence="2 3">KACC 16221</strain>
    </source>
</reference>
<keyword evidence="3" id="KW-1185">Reference proteome</keyword>
<dbReference type="Proteomes" id="UP000031246">
    <property type="component" value="Unassembled WGS sequence"/>
</dbReference>
<evidence type="ECO:0000313" key="3">
    <source>
        <dbReference type="Proteomes" id="UP000031246"/>
    </source>
</evidence>